<dbReference type="RefSeq" id="WP_162671422.1">
    <property type="nucleotide sequence ID" value="NZ_LR593886.1"/>
</dbReference>
<protein>
    <submittedName>
        <fullName evidence="1">Uncharacterized protein</fullName>
    </submittedName>
</protein>
<evidence type="ECO:0000313" key="1">
    <source>
        <dbReference type="EMBL" id="VTR97933.1"/>
    </source>
</evidence>
<dbReference type="AlphaFoldDB" id="A0A6P2DAH5"/>
<reference evidence="1 2" key="1">
    <citation type="submission" date="2019-05" db="EMBL/GenBank/DDBJ databases">
        <authorList>
            <consortium name="Science for Life Laboratories"/>
        </authorList>
    </citation>
    <scope>NUCLEOTIDE SEQUENCE [LARGE SCALE GENOMIC DNA]</scope>
    <source>
        <strain evidence="1">Soil9</strain>
    </source>
</reference>
<organism evidence="1 2">
    <name type="scientific">Gemmata massiliana</name>
    <dbReference type="NCBI Taxonomy" id="1210884"/>
    <lineage>
        <taxon>Bacteria</taxon>
        <taxon>Pseudomonadati</taxon>
        <taxon>Planctomycetota</taxon>
        <taxon>Planctomycetia</taxon>
        <taxon>Gemmatales</taxon>
        <taxon>Gemmataceae</taxon>
        <taxon>Gemmata</taxon>
    </lineage>
</organism>
<name>A0A6P2DAH5_9BACT</name>
<gene>
    <name evidence="1" type="ORF">SOIL9_04690</name>
</gene>
<dbReference type="EMBL" id="LR593886">
    <property type="protein sequence ID" value="VTR97933.1"/>
    <property type="molecule type" value="Genomic_DNA"/>
</dbReference>
<keyword evidence="2" id="KW-1185">Reference proteome</keyword>
<dbReference type="KEGG" id="gms:SOIL9_04690"/>
<accession>A0A6P2DAH5</accession>
<sequence length="88" mass="9762">MSIRSLFTQARKLADAIAAPKCVPGETRELRRWRRYQDEPYQFTEDDRCPNCGVIGCGVTVIEEVIVTRGPNGTPVDARGIEVQVPAS</sequence>
<proteinExistence type="predicted"/>
<dbReference type="Proteomes" id="UP000464178">
    <property type="component" value="Chromosome"/>
</dbReference>
<evidence type="ECO:0000313" key="2">
    <source>
        <dbReference type="Proteomes" id="UP000464178"/>
    </source>
</evidence>